<proteinExistence type="predicted"/>
<comment type="caution">
    <text evidence="1">The sequence shown here is derived from an EMBL/GenBank/DDBJ whole genome shotgun (WGS) entry which is preliminary data.</text>
</comment>
<dbReference type="EMBL" id="JADBGQ010000009">
    <property type="protein sequence ID" value="KAG5377877.1"/>
    <property type="molecule type" value="Genomic_DNA"/>
</dbReference>
<organism evidence="1 2">
    <name type="scientific">Brassica rapa subsp. trilocularis</name>
    <dbReference type="NCBI Taxonomy" id="1813537"/>
    <lineage>
        <taxon>Eukaryota</taxon>
        <taxon>Viridiplantae</taxon>
        <taxon>Streptophyta</taxon>
        <taxon>Embryophyta</taxon>
        <taxon>Tracheophyta</taxon>
        <taxon>Spermatophyta</taxon>
        <taxon>Magnoliopsida</taxon>
        <taxon>eudicotyledons</taxon>
        <taxon>Gunneridae</taxon>
        <taxon>Pentapetalae</taxon>
        <taxon>rosids</taxon>
        <taxon>malvids</taxon>
        <taxon>Brassicales</taxon>
        <taxon>Brassicaceae</taxon>
        <taxon>Brassiceae</taxon>
        <taxon>Brassica</taxon>
    </lineage>
</organism>
<reference evidence="1 2" key="1">
    <citation type="submission" date="2021-03" db="EMBL/GenBank/DDBJ databases">
        <authorList>
            <person name="King G.J."/>
            <person name="Bancroft I."/>
            <person name="Baten A."/>
            <person name="Bloomfield J."/>
            <person name="Borpatragohain P."/>
            <person name="He Z."/>
            <person name="Irish N."/>
            <person name="Irwin J."/>
            <person name="Liu K."/>
            <person name="Mauleon R.P."/>
            <person name="Moore J."/>
            <person name="Morris R."/>
            <person name="Ostergaard L."/>
            <person name="Wang B."/>
            <person name="Wells R."/>
        </authorList>
    </citation>
    <scope>NUCLEOTIDE SEQUENCE [LARGE SCALE GENOMIC DNA]</scope>
    <source>
        <strain evidence="1">R-o-18</strain>
        <tissue evidence="1">Leaf</tissue>
    </source>
</reference>
<dbReference type="Proteomes" id="UP000823674">
    <property type="component" value="Chromosome A07"/>
</dbReference>
<protein>
    <submittedName>
        <fullName evidence="1">Uncharacterized protein</fullName>
    </submittedName>
</protein>
<evidence type="ECO:0000313" key="1">
    <source>
        <dbReference type="EMBL" id="KAG5377877.1"/>
    </source>
</evidence>
<evidence type="ECO:0000313" key="2">
    <source>
        <dbReference type="Proteomes" id="UP000823674"/>
    </source>
</evidence>
<feature type="non-terminal residue" evidence="1">
    <location>
        <position position="1"/>
    </location>
</feature>
<sequence>RSRFDLTCSIFVVVPWKKGDDISQWRFLFQQPSTQNHRCRTKIYGTLHLPLRGYTVLRFLRGLRGFTVEDRDGDRLGREDDYDVVTSSYKFAESGYKCGERIFGSFAGREEDLRENCQRCANSERIRGVSPIMRGFMGASAEMGLSVARDAPERCWRCVGAFPERCIGGYGFNGVCGGYDGGRAMDVVMKELMMTTKEVMIATEEEVVVEEPVEEHVAVVVTAVTVTSVTGVATVFTKQAVVVFQEETVIVDIEKFFVG</sequence>
<gene>
    <name evidence="1" type="primary">A07p005110.1_BraROA</name>
    <name evidence="1" type="ORF">IGI04_025719</name>
</gene>
<keyword evidence="2" id="KW-1185">Reference proteome</keyword>
<name>A0ABQ7KV68_BRACM</name>
<accession>A0ABQ7KV68</accession>